<proteinExistence type="predicted"/>
<organism evidence="1 2">
    <name type="scientific">Halorubrum pallidum</name>
    <dbReference type="NCBI Taxonomy" id="1526114"/>
    <lineage>
        <taxon>Archaea</taxon>
        <taxon>Methanobacteriati</taxon>
        <taxon>Methanobacteriota</taxon>
        <taxon>Stenosarchaea group</taxon>
        <taxon>Halobacteria</taxon>
        <taxon>Halobacteriales</taxon>
        <taxon>Haloferacaceae</taxon>
        <taxon>Halorubrum</taxon>
    </lineage>
</organism>
<accession>A0ABD5T5U6</accession>
<protein>
    <recommendedName>
        <fullName evidence="3">DUF2254 domain-containing protein</fullName>
    </recommendedName>
</protein>
<keyword evidence="2" id="KW-1185">Reference proteome</keyword>
<evidence type="ECO:0000313" key="2">
    <source>
        <dbReference type="Proteomes" id="UP001596274"/>
    </source>
</evidence>
<gene>
    <name evidence="1" type="ORF">ACFQDD_06780</name>
</gene>
<evidence type="ECO:0008006" key="3">
    <source>
        <dbReference type="Google" id="ProtNLM"/>
    </source>
</evidence>
<evidence type="ECO:0000313" key="1">
    <source>
        <dbReference type="EMBL" id="MFC6771222.1"/>
    </source>
</evidence>
<sequence>MPELFVFTIFAAVVTLYSVLPKHRQLRANFAISRRAKCAAIIGGVSIILLYLSELYLEAASLNFSWGCGLICLPAQFWVGSSQVLIATSLAGYTCYVFLQDEATIYDDEVLETRLRNLFATQQFNTLSAVIEDNYSVLLSADSSSQAPRSRETAKELLTAKSLLENHSELNPSLAARIIGDPNCTLDRTVFAREYLKALHRDHMSLLYHEVEAIEGQHADRKVPDSSLLLASLFEDSSIATELRIWDPIRESVKSYLRTLSEQPDDKYVGRSEDFPLTSPERPSHDPILVGIELFDLFASQALRQDIDSHIFLHFLAEIVEEICSNFELDSTADPTAEFPNAYGYLLKHAIAVYRSLITLPTQHNRDFRMSISKIGTDSESDILKNAAWGFVRSQKAILLTNSVPDQFKSDVVNDLIRAYIELAQTDDRMGQAYYATLHKHILYGTGSSQTPSNEHLEFLRELDTQISRLNQANFSLGSQANYYRRLSADIQSVLNNHP</sequence>
<comment type="caution">
    <text evidence="1">The sequence shown here is derived from an EMBL/GenBank/DDBJ whole genome shotgun (WGS) entry which is preliminary data.</text>
</comment>
<name>A0ABD5T5U6_9EURY</name>
<dbReference type="Proteomes" id="UP001596274">
    <property type="component" value="Unassembled WGS sequence"/>
</dbReference>
<reference evidence="1 2" key="1">
    <citation type="journal article" date="2019" name="Int. J. Syst. Evol. Microbiol.">
        <title>The Global Catalogue of Microorganisms (GCM) 10K type strain sequencing project: providing services to taxonomists for standard genome sequencing and annotation.</title>
        <authorList>
            <consortium name="The Broad Institute Genomics Platform"/>
            <consortium name="The Broad Institute Genome Sequencing Center for Infectious Disease"/>
            <person name="Wu L."/>
            <person name="Ma J."/>
        </authorList>
    </citation>
    <scope>NUCLEOTIDE SEQUENCE [LARGE SCALE GENOMIC DNA]</scope>
    <source>
        <strain evidence="1 2">PJ61</strain>
    </source>
</reference>
<dbReference type="EMBL" id="JBHSWT010000309">
    <property type="protein sequence ID" value="MFC6771222.1"/>
    <property type="molecule type" value="Genomic_DNA"/>
</dbReference>
<dbReference type="AlphaFoldDB" id="A0ABD5T5U6"/>